<keyword evidence="3" id="KW-1185">Reference proteome</keyword>
<protein>
    <submittedName>
        <fullName evidence="2">Uncharacterized protein</fullName>
    </submittedName>
</protein>
<reference evidence="2" key="1">
    <citation type="submission" date="2021-02" db="EMBL/GenBank/DDBJ databases">
        <authorList>
            <person name="Nowell W R."/>
        </authorList>
    </citation>
    <scope>NUCLEOTIDE SEQUENCE</scope>
    <source>
        <strain evidence="2">Ploen Becks lab</strain>
    </source>
</reference>
<dbReference type="Proteomes" id="UP000663879">
    <property type="component" value="Unassembled WGS sequence"/>
</dbReference>
<proteinExistence type="predicted"/>
<feature type="compositionally biased region" description="Polar residues" evidence="1">
    <location>
        <begin position="143"/>
        <end position="168"/>
    </location>
</feature>
<evidence type="ECO:0000256" key="1">
    <source>
        <dbReference type="SAM" id="MobiDB-lite"/>
    </source>
</evidence>
<gene>
    <name evidence="2" type="ORF">OXX778_LOCUS18426</name>
</gene>
<dbReference type="EMBL" id="CAJNOC010005110">
    <property type="protein sequence ID" value="CAF1042600.1"/>
    <property type="molecule type" value="Genomic_DNA"/>
</dbReference>
<comment type="caution">
    <text evidence="2">The sequence shown here is derived from an EMBL/GenBank/DDBJ whole genome shotgun (WGS) entry which is preliminary data.</text>
</comment>
<organism evidence="2 3">
    <name type="scientific">Brachionus calyciflorus</name>
    <dbReference type="NCBI Taxonomy" id="104777"/>
    <lineage>
        <taxon>Eukaryota</taxon>
        <taxon>Metazoa</taxon>
        <taxon>Spiralia</taxon>
        <taxon>Gnathifera</taxon>
        <taxon>Rotifera</taxon>
        <taxon>Eurotatoria</taxon>
        <taxon>Monogononta</taxon>
        <taxon>Pseudotrocha</taxon>
        <taxon>Ploima</taxon>
        <taxon>Brachionidae</taxon>
        <taxon>Brachionus</taxon>
    </lineage>
</organism>
<name>A0A814JU57_9BILA</name>
<feature type="region of interest" description="Disordered" evidence="1">
    <location>
        <begin position="143"/>
        <end position="184"/>
    </location>
</feature>
<dbReference type="AlphaFoldDB" id="A0A814JU57"/>
<accession>A0A814JU57</accession>
<sequence length="201" mass="23131">MKKEKEKNPFHSKSFQLFNEPKNENGYKLNALNERYLLKKLNTTQILPNETKLKSGRKTAEKFKNSNISGAELKVSFKPLTTNTPSSTLIYTGKDPDQINLHNFYIQKMTEFGFNGLTKDKKILSRSDNNLDKTNEEKFFSGMSTRSVDSSDSETSYTHHIQQQNSNIKPKERKKSGELKTSNKPVKFYSPSLIIRKCSIH</sequence>
<evidence type="ECO:0000313" key="2">
    <source>
        <dbReference type="EMBL" id="CAF1042600.1"/>
    </source>
</evidence>
<evidence type="ECO:0000313" key="3">
    <source>
        <dbReference type="Proteomes" id="UP000663879"/>
    </source>
</evidence>